<accession>A0A160T1C0</accession>
<dbReference type="KEGG" id="pbf:CFX0092_A1466"/>
<dbReference type="Pfam" id="PF10720">
    <property type="entry name" value="DUF2515"/>
    <property type="match status" value="1"/>
</dbReference>
<sequence length="379" mass="41117">MTTADPLVRERRPPTPADVIRIAALADPIARNRQITQAYHDLAVALARRLPGGANWCAVATWASRQAGQSIRGEDLRQALARLVRESREALLAAETLEAESALINQDATESLAGAVAAVRDALSPAAAVDRVAEAVAHGNQKVFAEIGLAFAHFLALFADGPPTPAALDAFLDGLRLGEPPDGQRRLRAAFGHYYAALSEPDEKARAELMLLANLEIGFHEQTRLQPQIRDAMDAPIYEPQALRHRLLAELFPDPSAQLRLAAARLTGRAALLLAARDRLADEAQRLGRLAITDALMTLELSGGRVLRLGEPLTGDYPPPLRELTLPDLRALLQPLDKEPTPVADWSDLSARMGYIAALFRAHHTDATLFDAPFRDEEG</sequence>
<dbReference type="AlphaFoldDB" id="A0A160T1C0"/>
<dbReference type="EMBL" id="LN890655">
    <property type="protein sequence ID" value="CUS03344.2"/>
    <property type="molecule type" value="Genomic_DNA"/>
</dbReference>
<reference evidence="1" key="1">
    <citation type="submission" date="2016-01" db="EMBL/GenBank/DDBJ databases">
        <authorList>
            <person name="Mcilroy J.S."/>
            <person name="Karst M S."/>
            <person name="Albertsen M."/>
        </authorList>
    </citation>
    <scope>NUCLEOTIDE SEQUENCE</scope>
    <source>
        <strain evidence="1">Cfx-K</strain>
    </source>
</reference>
<name>A0A160T1C0_9CHLR</name>
<dbReference type="Proteomes" id="UP000215027">
    <property type="component" value="Chromosome I"/>
</dbReference>
<proteinExistence type="predicted"/>
<gene>
    <name evidence="1" type="ORF">CFX0092_A1466</name>
</gene>
<evidence type="ECO:0000313" key="2">
    <source>
        <dbReference type="Proteomes" id="UP000215027"/>
    </source>
</evidence>
<evidence type="ECO:0000313" key="1">
    <source>
        <dbReference type="EMBL" id="CUS03344.2"/>
    </source>
</evidence>
<dbReference type="InterPro" id="IPR019658">
    <property type="entry name" value="DUF2515"/>
</dbReference>
<dbReference type="RefSeq" id="WP_095042848.1">
    <property type="nucleotide sequence ID" value="NZ_LN890655.1"/>
</dbReference>
<dbReference type="OrthoDB" id="257464at2"/>
<protein>
    <submittedName>
        <fullName evidence="1">Uncharacterized protein</fullName>
    </submittedName>
</protein>
<organism evidence="1 2">
    <name type="scientific">Candidatus Promineifilum breve</name>
    <dbReference type="NCBI Taxonomy" id="1806508"/>
    <lineage>
        <taxon>Bacteria</taxon>
        <taxon>Bacillati</taxon>
        <taxon>Chloroflexota</taxon>
        <taxon>Ardenticatenia</taxon>
        <taxon>Candidatus Promineifilales</taxon>
        <taxon>Candidatus Promineifilaceae</taxon>
        <taxon>Candidatus Promineifilum</taxon>
    </lineage>
</organism>
<keyword evidence="2" id="KW-1185">Reference proteome</keyword>